<gene>
    <name evidence="1" type="ORF">g.39265</name>
</gene>
<name>A0A1B6I0J8_9HEMI</name>
<dbReference type="EMBL" id="GECU01027276">
    <property type="protein sequence ID" value="JAS80430.1"/>
    <property type="molecule type" value="Transcribed_RNA"/>
</dbReference>
<proteinExistence type="predicted"/>
<sequence>MTKSKKLWRKRSFRGNQFSKSKRVVGLDCVAHTSDNPRPSTSDSDRVSADANCSKLDSEVGLVSNPISVSKRKLAETVLDDSEGDSNVIVSINLLSSAIMQCCVCKNCKNSETLYVEENVSLRKGLACNLVIYCNFCGSKFRGVRENGYKSWEKLH</sequence>
<reference evidence="1" key="1">
    <citation type="submission" date="2015-11" db="EMBL/GenBank/DDBJ databases">
        <title>De novo transcriptome assembly of four potential Pierce s Disease insect vectors from Arizona vineyards.</title>
        <authorList>
            <person name="Tassone E.E."/>
        </authorList>
    </citation>
    <scope>NUCLEOTIDE SEQUENCE</scope>
</reference>
<organism evidence="1">
    <name type="scientific">Homalodisca liturata</name>
    <dbReference type="NCBI Taxonomy" id="320908"/>
    <lineage>
        <taxon>Eukaryota</taxon>
        <taxon>Metazoa</taxon>
        <taxon>Ecdysozoa</taxon>
        <taxon>Arthropoda</taxon>
        <taxon>Hexapoda</taxon>
        <taxon>Insecta</taxon>
        <taxon>Pterygota</taxon>
        <taxon>Neoptera</taxon>
        <taxon>Paraneoptera</taxon>
        <taxon>Hemiptera</taxon>
        <taxon>Auchenorrhyncha</taxon>
        <taxon>Membracoidea</taxon>
        <taxon>Cicadellidae</taxon>
        <taxon>Cicadellinae</taxon>
        <taxon>Proconiini</taxon>
        <taxon>Homalodisca</taxon>
    </lineage>
</organism>
<protein>
    <submittedName>
        <fullName evidence="1">Uncharacterized protein</fullName>
    </submittedName>
</protein>
<evidence type="ECO:0000313" key="1">
    <source>
        <dbReference type="EMBL" id="JAS80430.1"/>
    </source>
</evidence>
<dbReference type="AlphaFoldDB" id="A0A1B6I0J8"/>
<accession>A0A1B6I0J8</accession>